<proteinExistence type="predicted"/>
<organism evidence="1 2">
    <name type="scientific">Stenotrophomonas oahuensis</name>
    <dbReference type="NCBI Taxonomy" id="3003271"/>
    <lineage>
        <taxon>Bacteria</taxon>
        <taxon>Pseudomonadati</taxon>
        <taxon>Pseudomonadota</taxon>
        <taxon>Gammaproteobacteria</taxon>
        <taxon>Lysobacterales</taxon>
        <taxon>Lysobacteraceae</taxon>
        <taxon>Stenotrophomonas</taxon>
    </lineage>
</organism>
<keyword evidence="2" id="KW-1185">Reference proteome</keyword>
<reference evidence="1 2" key="1">
    <citation type="submission" date="2022-12" db="EMBL/GenBank/DDBJ databases">
        <title>Two new species, Stenotrophomonas aracearum and Stenotrophomonas oahuensis, isolated from Anthurium (Araceae family) in Hawaii.</title>
        <authorList>
            <person name="Chunag S.C."/>
            <person name="Dobhal S."/>
            <person name="Alvarez A."/>
            <person name="Arif M."/>
        </authorList>
    </citation>
    <scope>NUCLEOTIDE SEQUENCE [LARGE SCALE GENOMIC DNA]</scope>
    <source>
        <strain evidence="1 2">A5586</strain>
    </source>
</reference>
<accession>A0ABY9YJ67</accession>
<name>A0ABY9YJ67_9GAMM</name>
<dbReference type="RefSeq" id="WP_311190230.1">
    <property type="nucleotide sequence ID" value="NZ_CP115541.1"/>
</dbReference>
<evidence type="ECO:0000313" key="1">
    <source>
        <dbReference type="EMBL" id="WNH50936.1"/>
    </source>
</evidence>
<dbReference type="PROSITE" id="PS51257">
    <property type="entry name" value="PROKAR_LIPOPROTEIN"/>
    <property type="match status" value="1"/>
</dbReference>
<gene>
    <name evidence="1" type="ORF">PDM29_11095</name>
</gene>
<protein>
    <submittedName>
        <fullName evidence="1">DUF1287 domain-containing protein</fullName>
    </submittedName>
</protein>
<dbReference type="Pfam" id="PF06940">
    <property type="entry name" value="DUF1287"/>
    <property type="match status" value="1"/>
</dbReference>
<dbReference type="InterPro" id="IPR009706">
    <property type="entry name" value="DUF1287"/>
</dbReference>
<sequence length="219" mass="23752">MGNRDVALVMGIWMVLVGGCQRSPAPDAADASTDAAPSITASPVVASPPLVAAARAQIGRTVLYDPAYVVLGYPGGDVPEDRGVCTDVIVRALREQGLDLQARIHDDMRADFSSYPSLWGLTRPDRNIDHRRVPNLMRWFERQGWEQSTSAEASDFAAGDIVAWKLSGSGLLHVGIVSDRRASDGTPLILHNIARGTREENLLFAHTIIGHYRPSLQTT</sequence>
<dbReference type="EMBL" id="CP115541">
    <property type="protein sequence ID" value="WNH50936.1"/>
    <property type="molecule type" value="Genomic_DNA"/>
</dbReference>
<dbReference type="Proteomes" id="UP001302072">
    <property type="component" value="Chromosome"/>
</dbReference>
<evidence type="ECO:0000313" key="2">
    <source>
        <dbReference type="Proteomes" id="UP001302072"/>
    </source>
</evidence>